<evidence type="ECO:0000259" key="9">
    <source>
        <dbReference type="Pfam" id="PF16854"/>
    </source>
</evidence>
<dbReference type="PANTHER" id="PTHR12820:SF0">
    <property type="entry name" value="VACUOLAR PROTEIN SORTING-ASSOCIATED PROTEIN 53 HOMOLOG"/>
    <property type="match status" value="1"/>
</dbReference>
<feature type="region of interest" description="Disordered" evidence="7">
    <location>
        <begin position="890"/>
        <end position="916"/>
    </location>
</feature>
<feature type="domain" description="Vps53 N-terminal" evidence="8">
    <location>
        <begin position="58"/>
        <end position="281"/>
    </location>
</feature>
<dbReference type="GO" id="GO:0010008">
    <property type="term" value="C:endosome membrane"/>
    <property type="evidence" value="ECO:0007669"/>
    <property type="project" value="UniProtKB-SubCell"/>
</dbReference>
<evidence type="ECO:0000256" key="4">
    <source>
        <dbReference type="ARBA" id="ARBA00022753"/>
    </source>
</evidence>
<name>A0A067PZP5_9AGAM</name>
<keyword evidence="4" id="KW-0967">Endosome</keyword>
<evidence type="ECO:0000256" key="5">
    <source>
        <dbReference type="ARBA" id="ARBA00023034"/>
    </source>
</evidence>
<reference evidence="11" key="1">
    <citation type="journal article" date="2014" name="Proc. Natl. Acad. Sci. U.S.A.">
        <title>Extensive sampling of basidiomycete genomes demonstrates inadequacy of the white-rot/brown-rot paradigm for wood decay fungi.</title>
        <authorList>
            <person name="Riley R."/>
            <person name="Salamov A.A."/>
            <person name="Brown D.W."/>
            <person name="Nagy L.G."/>
            <person name="Floudas D."/>
            <person name="Held B.W."/>
            <person name="Levasseur A."/>
            <person name="Lombard V."/>
            <person name="Morin E."/>
            <person name="Otillar R."/>
            <person name="Lindquist E.A."/>
            <person name="Sun H."/>
            <person name="LaButti K.M."/>
            <person name="Schmutz J."/>
            <person name="Jabbour D."/>
            <person name="Luo H."/>
            <person name="Baker S.E."/>
            <person name="Pisabarro A.G."/>
            <person name="Walton J.D."/>
            <person name="Blanchette R.A."/>
            <person name="Henrissat B."/>
            <person name="Martin F."/>
            <person name="Cullen D."/>
            <person name="Hibbett D.S."/>
            <person name="Grigoriev I.V."/>
        </authorList>
    </citation>
    <scope>NUCLEOTIDE SEQUENCE [LARGE SCALE GENOMIC DNA]</scope>
    <source>
        <strain evidence="11">MUCL 33604</strain>
    </source>
</reference>
<feature type="compositionally biased region" description="Low complexity" evidence="7">
    <location>
        <begin position="893"/>
        <end position="904"/>
    </location>
</feature>
<dbReference type="AlphaFoldDB" id="A0A067PZP5"/>
<evidence type="ECO:0000313" key="10">
    <source>
        <dbReference type="EMBL" id="KDQ55816.1"/>
    </source>
</evidence>
<dbReference type="Gene3D" id="1.10.357.110">
    <property type="entry name" value="Vacuolar protein sorting-associated protein 53, C-terminus"/>
    <property type="match status" value="1"/>
</dbReference>
<evidence type="ECO:0000313" key="11">
    <source>
        <dbReference type="Proteomes" id="UP000027265"/>
    </source>
</evidence>
<dbReference type="InterPro" id="IPR039766">
    <property type="entry name" value="Vps53"/>
</dbReference>
<dbReference type="Pfam" id="PF16854">
    <property type="entry name" value="VPS53_C"/>
    <property type="match status" value="1"/>
</dbReference>
<dbReference type="InterPro" id="IPR031745">
    <property type="entry name" value="Vps53_C"/>
</dbReference>
<feature type="region of interest" description="Disordered" evidence="7">
    <location>
        <begin position="21"/>
        <end position="45"/>
    </location>
</feature>
<feature type="domain" description="Vps53 C-terminal" evidence="9">
    <location>
        <begin position="741"/>
        <end position="820"/>
    </location>
</feature>
<comment type="subcellular location">
    <subcellularLocation>
        <location evidence="2">Endosome membrane</location>
        <topology evidence="2">Peripheral membrane protein</topology>
    </subcellularLocation>
    <subcellularLocation>
        <location evidence="1">Golgi apparatus</location>
        <location evidence="1">trans-Golgi network membrane</location>
        <topology evidence="1">Peripheral membrane protein</topology>
    </subcellularLocation>
</comment>
<evidence type="ECO:0000256" key="7">
    <source>
        <dbReference type="SAM" id="MobiDB-lite"/>
    </source>
</evidence>
<feature type="compositionally biased region" description="Polar residues" evidence="7">
    <location>
        <begin position="501"/>
        <end position="510"/>
    </location>
</feature>
<evidence type="ECO:0000256" key="3">
    <source>
        <dbReference type="ARBA" id="ARBA00008628"/>
    </source>
</evidence>
<dbReference type="GO" id="GO:0005829">
    <property type="term" value="C:cytosol"/>
    <property type="evidence" value="ECO:0007669"/>
    <property type="project" value="GOC"/>
</dbReference>
<dbReference type="Proteomes" id="UP000027265">
    <property type="component" value="Unassembled WGS sequence"/>
</dbReference>
<protein>
    <recommendedName>
        <fullName evidence="12">Vps53 N-terminal domain-containing protein</fullName>
    </recommendedName>
</protein>
<proteinExistence type="inferred from homology"/>
<gene>
    <name evidence="10" type="ORF">JAAARDRAFT_208588</name>
</gene>
<keyword evidence="11" id="KW-1185">Reference proteome</keyword>
<organism evidence="10 11">
    <name type="scientific">Jaapia argillacea MUCL 33604</name>
    <dbReference type="NCBI Taxonomy" id="933084"/>
    <lineage>
        <taxon>Eukaryota</taxon>
        <taxon>Fungi</taxon>
        <taxon>Dikarya</taxon>
        <taxon>Basidiomycota</taxon>
        <taxon>Agaricomycotina</taxon>
        <taxon>Agaricomycetes</taxon>
        <taxon>Agaricomycetidae</taxon>
        <taxon>Jaapiales</taxon>
        <taxon>Jaapiaceae</taxon>
        <taxon>Jaapia</taxon>
    </lineage>
</organism>
<evidence type="ECO:0000256" key="2">
    <source>
        <dbReference type="ARBA" id="ARBA00004481"/>
    </source>
</evidence>
<dbReference type="InterPro" id="IPR007234">
    <property type="entry name" value="Vps53_N"/>
</dbReference>
<comment type="similarity">
    <text evidence="3">Belongs to the VPS53 family.</text>
</comment>
<dbReference type="HOGENOM" id="CLU_007339_0_0_1"/>
<dbReference type="GO" id="GO:0000938">
    <property type="term" value="C:GARP complex"/>
    <property type="evidence" value="ECO:0007669"/>
    <property type="project" value="InterPro"/>
</dbReference>
<dbReference type="STRING" id="933084.A0A067PZP5"/>
<dbReference type="InParanoid" id="A0A067PZP5"/>
<evidence type="ECO:0008006" key="12">
    <source>
        <dbReference type="Google" id="ProtNLM"/>
    </source>
</evidence>
<keyword evidence="6" id="KW-0472">Membrane</keyword>
<dbReference type="PANTHER" id="PTHR12820">
    <property type="entry name" value="VACUOLAR SORTING PROTEIN 53"/>
    <property type="match status" value="1"/>
</dbReference>
<feature type="region of interest" description="Disordered" evidence="7">
    <location>
        <begin position="495"/>
        <end position="523"/>
    </location>
</feature>
<keyword evidence="5" id="KW-0333">Golgi apparatus</keyword>
<dbReference type="InterPro" id="IPR038260">
    <property type="entry name" value="Vps53_C_sf"/>
</dbReference>
<evidence type="ECO:0000256" key="1">
    <source>
        <dbReference type="ARBA" id="ARBA00004150"/>
    </source>
</evidence>
<dbReference type="EMBL" id="KL197724">
    <property type="protein sequence ID" value="KDQ55816.1"/>
    <property type="molecule type" value="Genomic_DNA"/>
</dbReference>
<feature type="domain" description="Vps53 N-terminal" evidence="8">
    <location>
        <begin position="388"/>
        <end position="493"/>
    </location>
</feature>
<evidence type="ECO:0000259" key="8">
    <source>
        <dbReference type="Pfam" id="PF04100"/>
    </source>
</evidence>
<dbReference type="GO" id="GO:0042147">
    <property type="term" value="P:retrograde transport, endosome to Golgi"/>
    <property type="evidence" value="ECO:0007669"/>
    <property type="project" value="InterPro"/>
</dbReference>
<sequence>MYNRKEDVLPHEVLLSIQRVLESNPPHLKPKPQPQSPSPSPTPDAVEFKLDSFGVSEDFDVVQILNAYFPDEASLSRIEAVQAQLARDELALQDEIEELQVMLRKDQDPARMQLIQEMISDLLTQISRIREKASESEAVVRNITADIQVLDLAKRNLVESVKGLRRLGMLVNALSQLEEQVKEKRYFDIIQSLGATTELSVPFKPYNQIPHVAQLMRRFQIVQGVLREGIQGDFQAFYARSPNSPTPNTLNAACLVANLLSAEVRKDVVDMYVGRGLKEWVSFLWIVFGLLVAYWDLWSDGFFRTCTTAFHFMMVFRFCCWDIRLYALYRRVFARGDEAGGLDNVGRRFRWFSRVLGGAFGSGFGATAVPQTQTQGERGEGESEGEMVGVFPDEWKVDWCLIGRFVELTREDIAVLLSKAGSTLSVKLLLDTLQQTLDFEAGMARRFGVSLQEILTFASQTLTTMSPKPISSAFEPHLGVFVDAQDKAISDLLYPHRHSNPNKQRPSLDSPTPPNQEGEGEGEPVVVLGSSTELFYLYGQVLEGCAKYSRGKALKDLCGVCKKWLRVYAEDVLIASLKRPGGPVRRSIENRLDMNELKTACLLVNTADYCQRTALELEEKMKEKLNDEYKEQLSLQAEQDLFVSVISTSIQSLVHLLELATEPSFTALSRTPWSSINQVSGQSPYVGELMSSLERVVGAVVDRVEQKKYVRNFLDKVSSLVFAKFTNALVKSRPLRDVGAEQLLIDLQAIKACLLKIPGESLASSSYARSVTKSTTRLETLLKVIVTPVDPPEGFILNYTLLIGDASFSNFQKVLDLKGTPKQEQNHLLDSFVTITSTKPELEDASFLSSLDMDPHHPAQRGMLSPSNSRMNLPSLLVSGADSAGESIFAALGSPPISGPPTGSDGSGRAEGTPRRDVFMDVKRFVSFGLRRDSAPPQ</sequence>
<evidence type="ECO:0000256" key="6">
    <source>
        <dbReference type="ARBA" id="ARBA00023136"/>
    </source>
</evidence>
<dbReference type="FunCoup" id="A0A067PZP5">
    <property type="interactions" value="477"/>
</dbReference>
<feature type="compositionally biased region" description="Pro residues" evidence="7">
    <location>
        <begin position="31"/>
        <end position="42"/>
    </location>
</feature>
<dbReference type="Pfam" id="PF04100">
    <property type="entry name" value="Vps53_N"/>
    <property type="match status" value="2"/>
</dbReference>
<dbReference type="OrthoDB" id="10261632at2759"/>
<accession>A0A067PZP5</accession>